<dbReference type="AlphaFoldDB" id="A0A1G4B9K2"/>
<evidence type="ECO:0000313" key="3">
    <source>
        <dbReference type="EMBL" id="OHE98078.1"/>
    </source>
</evidence>
<feature type="region of interest" description="Disordered" evidence="1">
    <location>
        <begin position="76"/>
        <end position="173"/>
    </location>
</feature>
<evidence type="ECO:0000256" key="1">
    <source>
        <dbReference type="SAM" id="MobiDB-lite"/>
    </source>
</evidence>
<protein>
    <recommendedName>
        <fullName evidence="2">PD-(D/E)XK nuclease-like domain-containing protein</fullName>
    </recommendedName>
</protein>
<evidence type="ECO:0000259" key="2">
    <source>
        <dbReference type="Pfam" id="PF20516"/>
    </source>
</evidence>
<name>A0A1G4B9K2_9PEZI</name>
<dbReference type="RefSeq" id="XP_022475230.1">
    <property type="nucleotide sequence ID" value="XM_022618232.1"/>
</dbReference>
<accession>A0A1G4B9K2</accession>
<feature type="region of interest" description="Disordered" evidence="1">
    <location>
        <begin position="242"/>
        <end position="267"/>
    </location>
</feature>
<feature type="compositionally biased region" description="Polar residues" evidence="1">
    <location>
        <begin position="245"/>
        <end position="255"/>
    </location>
</feature>
<sequence>MLENSVILDWLCTLPPTPATAPLPLPLPEQPGVISRKRKRSSLPSSPHRLPSPPLSFSQKESCAGIHVQGTMEVCPDQGAMSSHEPDISTPRRNLATHLPPNPDADPPDSDLEPTPKAPRLNTSSRATRQIPQSDTSSIASSSAASQLSFQTTSSASNASKRKRQASPRKHSNLMAIENSISEMSFDGLTVPPPALNNILNSIEILGRGIGIVSRTQEAALRSKAESNRQFRWVRDDTFAPDLASPTSTLPSSIGAQPHRDQLGPTPDFDTINEIWWEAFDAETVRHEEGQWNSAVHRPLLHNALKHIQSIGVCNCTSAQIHSSYTRSDKSAHHNKKVDFCVYVKEESEQLKAKIPTTPAQSINHTDYPGLLQRPIGLSIETKITGHEWAKAVNQIAVWLVAQWDALDDLAAPSDGSHSTPRSVSSAAAAGLVFLPGIIVQGHEWWFIAVTRKPDGKTELWTKTPIGSTTTMQGIYQISAVIQLLGRWIETEYWPWFQRAILKQT</sequence>
<reference evidence="3 4" key="1">
    <citation type="submission" date="2016-09" db="EMBL/GenBank/DDBJ databases">
        <authorList>
            <person name="Capua I."/>
            <person name="De Benedictis P."/>
            <person name="Joannis T."/>
            <person name="Lombin L.H."/>
            <person name="Cattoli G."/>
        </authorList>
    </citation>
    <scope>NUCLEOTIDE SEQUENCE [LARGE SCALE GENOMIC DNA]</scope>
    <source>
        <strain evidence="3 4">IMI 309357</strain>
    </source>
</reference>
<organism evidence="3 4">
    <name type="scientific">Colletotrichum orchidophilum</name>
    <dbReference type="NCBI Taxonomy" id="1209926"/>
    <lineage>
        <taxon>Eukaryota</taxon>
        <taxon>Fungi</taxon>
        <taxon>Dikarya</taxon>
        <taxon>Ascomycota</taxon>
        <taxon>Pezizomycotina</taxon>
        <taxon>Sordariomycetes</taxon>
        <taxon>Hypocreomycetidae</taxon>
        <taxon>Glomerellales</taxon>
        <taxon>Glomerellaceae</taxon>
        <taxon>Colletotrichum</taxon>
    </lineage>
</organism>
<feature type="compositionally biased region" description="Low complexity" evidence="1">
    <location>
        <begin position="133"/>
        <end position="157"/>
    </location>
</feature>
<feature type="region of interest" description="Disordered" evidence="1">
    <location>
        <begin position="18"/>
        <end position="59"/>
    </location>
</feature>
<comment type="caution">
    <text evidence="3">The sequence shown here is derived from an EMBL/GenBank/DDBJ whole genome shotgun (WGS) entry which is preliminary data.</text>
</comment>
<feature type="compositionally biased region" description="Pro residues" evidence="1">
    <location>
        <begin position="18"/>
        <end position="29"/>
    </location>
</feature>
<dbReference type="STRING" id="1209926.A0A1G4B9K2"/>
<dbReference type="InterPro" id="IPR046797">
    <property type="entry name" value="PDDEXK_12"/>
</dbReference>
<feature type="compositionally biased region" description="Basic residues" evidence="1">
    <location>
        <begin position="160"/>
        <end position="172"/>
    </location>
</feature>
<dbReference type="EMBL" id="MJBS01000050">
    <property type="protein sequence ID" value="OHE98078.1"/>
    <property type="molecule type" value="Genomic_DNA"/>
</dbReference>
<dbReference type="OrthoDB" id="4161186at2759"/>
<feature type="domain" description="PD-(D/E)XK nuclease-like" evidence="2">
    <location>
        <begin position="256"/>
        <end position="494"/>
    </location>
</feature>
<dbReference type="Pfam" id="PF20516">
    <property type="entry name" value="PDDEXK_12"/>
    <property type="match status" value="1"/>
</dbReference>
<feature type="compositionally biased region" description="Polar residues" evidence="1">
    <location>
        <begin position="121"/>
        <end position="132"/>
    </location>
</feature>
<dbReference type="GeneID" id="34559742"/>
<keyword evidence="4" id="KW-1185">Reference proteome</keyword>
<dbReference type="Proteomes" id="UP000176998">
    <property type="component" value="Unassembled WGS sequence"/>
</dbReference>
<proteinExistence type="predicted"/>
<gene>
    <name evidence="3" type="ORF">CORC01_06592</name>
</gene>
<evidence type="ECO:0000313" key="4">
    <source>
        <dbReference type="Proteomes" id="UP000176998"/>
    </source>
</evidence>